<evidence type="ECO:0000256" key="1">
    <source>
        <dbReference type="ARBA" id="ARBA00010893"/>
    </source>
</evidence>
<evidence type="ECO:0000259" key="2">
    <source>
        <dbReference type="Pfam" id="PF13012"/>
    </source>
</evidence>
<dbReference type="PANTHER" id="PTHR10540">
    <property type="entry name" value="EUKARYOTIC TRANSLATION INITIATION FACTOR 3 SUBUNIT F-RELATED"/>
    <property type="match status" value="1"/>
</dbReference>
<name>A0A183FTJ6_HELPZ</name>
<dbReference type="PANTHER" id="PTHR10540:SF8">
    <property type="entry name" value="COP9 SIGNALOSOME COMPLEX SUBUNIT 6"/>
    <property type="match status" value="1"/>
</dbReference>
<dbReference type="GO" id="GO:0008180">
    <property type="term" value="C:COP9 signalosome"/>
    <property type="evidence" value="ECO:0007669"/>
    <property type="project" value="TreeGrafter"/>
</dbReference>
<reference evidence="4" key="1">
    <citation type="submission" date="2019-09" db="UniProtKB">
        <authorList>
            <consortium name="WormBaseParasite"/>
        </authorList>
    </citation>
    <scope>IDENTIFICATION</scope>
</reference>
<dbReference type="Proteomes" id="UP000050761">
    <property type="component" value="Unassembled WGS sequence"/>
</dbReference>
<protein>
    <submittedName>
        <fullName evidence="4">MitMem_reg domain-containing protein</fullName>
    </submittedName>
</protein>
<comment type="similarity">
    <text evidence="1">Belongs to the peptidase M67A family. CSN6 subfamily.</text>
</comment>
<accession>A0A183FTJ6</accession>
<evidence type="ECO:0000313" key="4">
    <source>
        <dbReference type="WBParaSite" id="HPBE_0001139901-mRNA-1"/>
    </source>
</evidence>
<dbReference type="InterPro" id="IPR024969">
    <property type="entry name" value="EIF3F/CSN6-like_C"/>
</dbReference>
<keyword evidence="3" id="KW-1185">Reference proteome</keyword>
<dbReference type="WBParaSite" id="HPBE_0001139901-mRNA-1">
    <property type="protein sequence ID" value="HPBE_0001139901-mRNA-1"/>
    <property type="gene ID" value="HPBE_0001139901"/>
</dbReference>
<sequence length="216" mass="23996">LFQVFPELDAVGWYCTGGDELEPDELLLHSSFAVAMDSPLLVKMNPTVDSQAKRKVPVKVFYSRETPLVSCGHELVEVEWTLISEQSERIGIDHIARLSQAGDEGVVSVEGKQMRAAGSAVGMLLDRIEIICNYLKGVQEGRFPPNDEIIREANKIRQRLPLLKPADFDEGFKAQERDARAAMLLARMTEICGTLSSLQVRLQAFDGIPLIPTPNF</sequence>
<organism evidence="3 4">
    <name type="scientific">Heligmosomoides polygyrus</name>
    <name type="common">Parasitic roundworm</name>
    <dbReference type="NCBI Taxonomy" id="6339"/>
    <lineage>
        <taxon>Eukaryota</taxon>
        <taxon>Metazoa</taxon>
        <taxon>Ecdysozoa</taxon>
        <taxon>Nematoda</taxon>
        <taxon>Chromadorea</taxon>
        <taxon>Rhabditida</taxon>
        <taxon>Rhabditina</taxon>
        <taxon>Rhabditomorpha</taxon>
        <taxon>Strongyloidea</taxon>
        <taxon>Heligmosomidae</taxon>
        <taxon>Heligmosomoides</taxon>
    </lineage>
</organism>
<evidence type="ECO:0000313" key="3">
    <source>
        <dbReference type="Proteomes" id="UP000050761"/>
    </source>
</evidence>
<dbReference type="Pfam" id="PF13012">
    <property type="entry name" value="MitMem_reg"/>
    <property type="match status" value="1"/>
</dbReference>
<feature type="domain" description="EIF3F/CSN6-like C-terminal" evidence="2">
    <location>
        <begin position="87"/>
        <end position="197"/>
    </location>
</feature>
<dbReference type="AlphaFoldDB" id="A0A183FTJ6"/>
<proteinExistence type="inferred from homology"/>
<dbReference type="Gene3D" id="3.40.140.10">
    <property type="entry name" value="Cytidine Deaminase, domain 2"/>
    <property type="match status" value="1"/>
</dbReference>